<gene>
    <name evidence="2" type="ORF">ARMGADRAFT_1013235</name>
</gene>
<organism evidence="2 3">
    <name type="scientific">Armillaria gallica</name>
    <name type="common">Bulbous honey fungus</name>
    <name type="synonym">Armillaria bulbosa</name>
    <dbReference type="NCBI Taxonomy" id="47427"/>
    <lineage>
        <taxon>Eukaryota</taxon>
        <taxon>Fungi</taxon>
        <taxon>Dikarya</taxon>
        <taxon>Basidiomycota</taxon>
        <taxon>Agaricomycotina</taxon>
        <taxon>Agaricomycetes</taxon>
        <taxon>Agaricomycetidae</taxon>
        <taxon>Agaricales</taxon>
        <taxon>Marasmiineae</taxon>
        <taxon>Physalacriaceae</taxon>
        <taxon>Armillaria</taxon>
    </lineage>
</organism>
<sequence>MCNNKHALSAGFGYCTFFRSDRFSSPTTEIRVYRRYPVTRPGYLPDVLPPIFSEPGSLPSGTRQWAIKEFSILLDARPLNFPEIDTLTVNPQCWLFCRTKEGSHEPVFSQSVHHVDEEQKQQATNELETDDLDFSMAQNSP</sequence>
<dbReference type="Proteomes" id="UP000217790">
    <property type="component" value="Unassembled WGS sequence"/>
</dbReference>
<dbReference type="AlphaFoldDB" id="A0A2H3DMK2"/>
<evidence type="ECO:0000313" key="2">
    <source>
        <dbReference type="EMBL" id="PBK92702.1"/>
    </source>
</evidence>
<protein>
    <submittedName>
        <fullName evidence="2">Uncharacterized protein</fullName>
    </submittedName>
</protein>
<dbReference type="EMBL" id="KZ293658">
    <property type="protein sequence ID" value="PBK92702.1"/>
    <property type="molecule type" value="Genomic_DNA"/>
</dbReference>
<reference evidence="3" key="1">
    <citation type="journal article" date="2017" name="Nat. Ecol. Evol.">
        <title>Genome expansion and lineage-specific genetic innovations in the forest pathogenic fungi Armillaria.</title>
        <authorList>
            <person name="Sipos G."/>
            <person name="Prasanna A.N."/>
            <person name="Walter M.C."/>
            <person name="O'Connor E."/>
            <person name="Balint B."/>
            <person name="Krizsan K."/>
            <person name="Kiss B."/>
            <person name="Hess J."/>
            <person name="Varga T."/>
            <person name="Slot J."/>
            <person name="Riley R."/>
            <person name="Boka B."/>
            <person name="Rigling D."/>
            <person name="Barry K."/>
            <person name="Lee J."/>
            <person name="Mihaltcheva S."/>
            <person name="LaButti K."/>
            <person name="Lipzen A."/>
            <person name="Waldron R."/>
            <person name="Moloney N.M."/>
            <person name="Sperisen C."/>
            <person name="Kredics L."/>
            <person name="Vagvoelgyi C."/>
            <person name="Patrignani A."/>
            <person name="Fitzpatrick D."/>
            <person name="Nagy I."/>
            <person name="Doyle S."/>
            <person name="Anderson J.B."/>
            <person name="Grigoriev I.V."/>
            <person name="Gueldener U."/>
            <person name="Muensterkoetter M."/>
            <person name="Nagy L.G."/>
        </authorList>
    </citation>
    <scope>NUCLEOTIDE SEQUENCE [LARGE SCALE GENOMIC DNA]</scope>
    <source>
        <strain evidence="3">Ar21-2</strain>
    </source>
</reference>
<evidence type="ECO:0000313" key="3">
    <source>
        <dbReference type="Proteomes" id="UP000217790"/>
    </source>
</evidence>
<keyword evidence="3" id="KW-1185">Reference proteome</keyword>
<feature type="region of interest" description="Disordered" evidence="1">
    <location>
        <begin position="120"/>
        <end position="141"/>
    </location>
</feature>
<name>A0A2H3DMK2_ARMGA</name>
<dbReference type="InParanoid" id="A0A2H3DMK2"/>
<accession>A0A2H3DMK2</accession>
<proteinExistence type="predicted"/>
<evidence type="ECO:0000256" key="1">
    <source>
        <dbReference type="SAM" id="MobiDB-lite"/>
    </source>
</evidence>